<dbReference type="SUPFAM" id="SSF56672">
    <property type="entry name" value="DNA/RNA polymerases"/>
    <property type="match status" value="1"/>
</dbReference>
<dbReference type="EMBL" id="BGPR01000231">
    <property type="protein sequence ID" value="GBM06611.1"/>
    <property type="molecule type" value="Genomic_DNA"/>
</dbReference>
<dbReference type="GO" id="GO:0071897">
    <property type="term" value="P:DNA biosynthetic process"/>
    <property type="evidence" value="ECO:0007669"/>
    <property type="project" value="UniProtKB-ARBA"/>
</dbReference>
<dbReference type="InterPro" id="IPR043502">
    <property type="entry name" value="DNA/RNA_pol_sf"/>
</dbReference>
<evidence type="ECO:0000259" key="1">
    <source>
        <dbReference type="Pfam" id="PF00078"/>
    </source>
</evidence>
<accession>A0A4Y2CQ95</accession>
<dbReference type="AlphaFoldDB" id="A0A4Y2CQ95"/>
<organism evidence="2 3">
    <name type="scientific">Araneus ventricosus</name>
    <name type="common">Orbweaver spider</name>
    <name type="synonym">Epeira ventricosa</name>
    <dbReference type="NCBI Taxonomy" id="182803"/>
    <lineage>
        <taxon>Eukaryota</taxon>
        <taxon>Metazoa</taxon>
        <taxon>Ecdysozoa</taxon>
        <taxon>Arthropoda</taxon>
        <taxon>Chelicerata</taxon>
        <taxon>Arachnida</taxon>
        <taxon>Araneae</taxon>
        <taxon>Araneomorphae</taxon>
        <taxon>Entelegynae</taxon>
        <taxon>Araneoidea</taxon>
        <taxon>Araneidae</taxon>
        <taxon>Araneus</taxon>
    </lineage>
</organism>
<dbReference type="InterPro" id="IPR000477">
    <property type="entry name" value="RT_dom"/>
</dbReference>
<dbReference type="PANTHER" id="PTHR36688:SF1">
    <property type="entry name" value="ENDONUCLEASE_EXONUCLEASE_PHOSPHATASE DOMAIN-CONTAINING PROTEIN"/>
    <property type="match status" value="1"/>
</dbReference>
<dbReference type="PANTHER" id="PTHR36688">
    <property type="entry name" value="ENDO/EXONUCLEASE/PHOSPHATASE DOMAIN-CONTAINING PROTEIN"/>
    <property type="match status" value="1"/>
</dbReference>
<reference evidence="2 3" key="1">
    <citation type="journal article" date="2019" name="Sci. Rep.">
        <title>Orb-weaving spider Araneus ventricosus genome elucidates the spidroin gene catalogue.</title>
        <authorList>
            <person name="Kono N."/>
            <person name="Nakamura H."/>
            <person name="Ohtoshi R."/>
            <person name="Moran D.A.P."/>
            <person name="Shinohara A."/>
            <person name="Yoshida Y."/>
            <person name="Fujiwara M."/>
            <person name="Mori M."/>
            <person name="Tomita M."/>
            <person name="Arakawa K."/>
        </authorList>
    </citation>
    <scope>NUCLEOTIDE SEQUENCE [LARGE SCALE GENOMIC DNA]</scope>
</reference>
<proteinExistence type="predicted"/>
<feature type="domain" description="Reverse transcriptase" evidence="1">
    <location>
        <begin position="43"/>
        <end position="237"/>
    </location>
</feature>
<dbReference type="InterPro" id="IPR052560">
    <property type="entry name" value="RdDP_mobile_element"/>
</dbReference>
<evidence type="ECO:0000313" key="2">
    <source>
        <dbReference type="EMBL" id="GBM06611.1"/>
    </source>
</evidence>
<sequence length="317" mass="35599">MPARCMGKAVRANCGLPVQHTERRKRPTAGLLISSYFIPGDNRKVLENLMTQRLTYHLESSNSLNYRQHGFREGKSVDTAINELLSKNQTARRDGKHVLVLCIAINGAFDNLQHRPILKSVDASTCPININRLYHRLLQNRKVTLMTPEGRATKDQKQGCSQGSCSGLALWNIVANEIFNQGCPDNVHIQASADNFVLVIEVYTKNSLVKYTQSATQFSSWCSENELTISTDKTYYILFSKMGREDGEVNIARKDIIIILTDDSKSEHGIGAAFCFLANDIWAYQWSVKLNDNSTVFQIEPTALHEAVILRFSSSKP</sequence>
<dbReference type="Pfam" id="PF00078">
    <property type="entry name" value="RVT_1"/>
    <property type="match status" value="1"/>
</dbReference>
<comment type="caution">
    <text evidence="2">The sequence shown here is derived from an EMBL/GenBank/DDBJ whole genome shotgun (WGS) entry which is preliminary data.</text>
</comment>
<evidence type="ECO:0000313" key="3">
    <source>
        <dbReference type="Proteomes" id="UP000499080"/>
    </source>
</evidence>
<dbReference type="Proteomes" id="UP000499080">
    <property type="component" value="Unassembled WGS sequence"/>
</dbReference>
<protein>
    <recommendedName>
        <fullName evidence="1">Reverse transcriptase domain-containing protein</fullName>
    </recommendedName>
</protein>
<dbReference type="OrthoDB" id="4842715at2759"/>
<gene>
    <name evidence="2" type="ORF">AVEN_220045_1</name>
</gene>
<keyword evidence="3" id="KW-1185">Reference proteome</keyword>
<name>A0A4Y2CQ95_ARAVE</name>